<dbReference type="RefSeq" id="WP_350258199.1">
    <property type="nucleotide sequence ID" value="NZ_CP138335.1"/>
</dbReference>
<name>A0AAU7V7N0_9ACTO</name>
<dbReference type="AlphaFoldDB" id="A0AAU7V7N0"/>
<sequence length="50" mass="5603">MPIERNLPSKTLEEIMAEISLDSELEPSAQVLPPVGETLDEEEWTPLDLP</sequence>
<feature type="compositionally biased region" description="Acidic residues" evidence="1">
    <location>
        <begin position="38"/>
        <end position="50"/>
    </location>
</feature>
<evidence type="ECO:0000313" key="2">
    <source>
        <dbReference type="EMBL" id="XBW07999.1"/>
    </source>
</evidence>
<organism evidence="2">
    <name type="scientific">Scrofimicrobium appendicitidis</name>
    <dbReference type="NCBI Taxonomy" id="3079930"/>
    <lineage>
        <taxon>Bacteria</taxon>
        <taxon>Bacillati</taxon>
        <taxon>Actinomycetota</taxon>
        <taxon>Actinomycetes</taxon>
        <taxon>Actinomycetales</taxon>
        <taxon>Actinomycetaceae</taxon>
        <taxon>Scrofimicrobium</taxon>
    </lineage>
</organism>
<accession>A0AAU7V7N0</accession>
<feature type="region of interest" description="Disordered" evidence="1">
    <location>
        <begin position="26"/>
        <end position="50"/>
    </location>
</feature>
<protein>
    <submittedName>
        <fullName evidence="2">Uncharacterized protein</fullName>
    </submittedName>
</protein>
<reference evidence="2" key="1">
    <citation type="submission" date="2023-11" db="EMBL/GenBank/DDBJ databases">
        <title>Scrofimicrobium hongkongense sp. nov., isolated from a patient with peritonitis.</title>
        <authorList>
            <person name="Lao H.Y."/>
            <person name="Wong A.Y.P."/>
            <person name="Ng T.L."/>
            <person name="Wong R.Y.L."/>
            <person name="Yau M.C.Y."/>
            <person name="Lam J.Y.W."/>
            <person name="Siu G.K.H."/>
        </authorList>
    </citation>
    <scope>NUCLEOTIDE SEQUENCE</scope>
    <source>
        <strain evidence="2">R131</strain>
    </source>
</reference>
<gene>
    <name evidence="2" type="ORF">SAC06_00090</name>
</gene>
<proteinExistence type="predicted"/>
<evidence type="ECO:0000256" key="1">
    <source>
        <dbReference type="SAM" id="MobiDB-lite"/>
    </source>
</evidence>
<dbReference type="EMBL" id="CP138335">
    <property type="protein sequence ID" value="XBW07999.1"/>
    <property type="molecule type" value="Genomic_DNA"/>
</dbReference>
<dbReference type="KEGG" id="sapp:SAC06_00090"/>